<dbReference type="GO" id="GO:1901982">
    <property type="term" value="F:maltose binding"/>
    <property type="evidence" value="ECO:0007669"/>
    <property type="project" value="TreeGrafter"/>
</dbReference>
<dbReference type="SUPFAM" id="SSF53850">
    <property type="entry name" value="Periplasmic binding protein-like II"/>
    <property type="match status" value="1"/>
</dbReference>
<dbReference type="GO" id="GO:0042956">
    <property type="term" value="P:maltodextrin transmembrane transport"/>
    <property type="evidence" value="ECO:0007669"/>
    <property type="project" value="TreeGrafter"/>
</dbReference>
<organism evidence="5 6">
    <name type="scientific">Rathayibacter festucae DSM 15932</name>
    <dbReference type="NCBI Taxonomy" id="1328866"/>
    <lineage>
        <taxon>Bacteria</taxon>
        <taxon>Bacillati</taxon>
        <taxon>Actinomycetota</taxon>
        <taxon>Actinomycetes</taxon>
        <taxon>Micrococcales</taxon>
        <taxon>Microbacteriaceae</taxon>
        <taxon>Rathayibacter</taxon>
    </lineage>
</organism>
<dbReference type="Gene3D" id="3.40.190.10">
    <property type="entry name" value="Periplasmic binding protein-like II"/>
    <property type="match status" value="1"/>
</dbReference>
<evidence type="ECO:0000256" key="2">
    <source>
        <dbReference type="ARBA" id="ARBA00022448"/>
    </source>
</evidence>
<dbReference type="KEGG" id="rfs:C1I64_06750"/>
<feature type="signal peptide" evidence="4">
    <location>
        <begin position="1"/>
        <end position="22"/>
    </location>
</feature>
<evidence type="ECO:0000256" key="4">
    <source>
        <dbReference type="SAM" id="SignalP"/>
    </source>
</evidence>
<keyword evidence="2" id="KW-0813">Transport</keyword>
<dbReference type="InterPro" id="IPR006059">
    <property type="entry name" value="SBP"/>
</dbReference>
<dbReference type="PROSITE" id="PS51257">
    <property type="entry name" value="PROKAR_LIPOPROTEIN"/>
    <property type="match status" value="1"/>
</dbReference>
<dbReference type="Pfam" id="PF13416">
    <property type="entry name" value="SBP_bac_8"/>
    <property type="match status" value="1"/>
</dbReference>
<gene>
    <name evidence="5" type="ORF">C1I64_06750</name>
</gene>
<dbReference type="PANTHER" id="PTHR30061:SF50">
    <property type="entry name" value="MALTOSE_MALTODEXTRIN-BINDING PERIPLASMIC PROTEIN"/>
    <property type="match status" value="1"/>
</dbReference>
<dbReference type="AlphaFoldDB" id="A0A3T0SZI9"/>
<dbReference type="CDD" id="cd13585">
    <property type="entry name" value="PBP2_TMBP_like"/>
    <property type="match status" value="1"/>
</dbReference>
<comment type="similarity">
    <text evidence="1">Belongs to the bacterial solute-binding protein 1 family.</text>
</comment>
<dbReference type="GO" id="GO:0055052">
    <property type="term" value="C:ATP-binding cassette (ABC) transporter complex, substrate-binding subunit-containing"/>
    <property type="evidence" value="ECO:0007669"/>
    <property type="project" value="TreeGrafter"/>
</dbReference>
<evidence type="ECO:0000313" key="6">
    <source>
        <dbReference type="Proteomes" id="UP000285317"/>
    </source>
</evidence>
<feature type="chain" id="PRO_5038473652" evidence="4">
    <location>
        <begin position="23"/>
        <end position="425"/>
    </location>
</feature>
<reference evidence="5 6" key="1">
    <citation type="submission" date="2018-03" db="EMBL/GenBank/DDBJ databases">
        <title>Bacteriophage NCPPB3778 and a type I-E CRISPR drive the evolution of the US Biological Select Agent, Rathayibacter toxicus.</title>
        <authorList>
            <person name="Davis E.W.II."/>
            <person name="Tabima J.F."/>
            <person name="Weisberg A.J."/>
            <person name="Dantas Lopes L."/>
            <person name="Wiseman M.S."/>
            <person name="Wiseman M.S."/>
            <person name="Pupko T."/>
            <person name="Belcher M.S."/>
            <person name="Sechler A.J."/>
            <person name="Tancos M.A."/>
            <person name="Schroeder B.K."/>
            <person name="Murray T.D."/>
            <person name="Luster D.G."/>
            <person name="Schneider W.L."/>
            <person name="Rogers E."/>
            <person name="Andreote F.D."/>
            <person name="Grunwald N.J."/>
            <person name="Putnam M.L."/>
            <person name="Chang J.H."/>
        </authorList>
    </citation>
    <scope>NUCLEOTIDE SEQUENCE [LARGE SCALE GENOMIC DNA]</scope>
    <source>
        <strain evidence="5 6">DSM 15932</strain>
    </source>
</reference>
<accession>A0A3T0SZI9</accession>
<dbReference type="Proteomes" id="UP000285317">
    <property type="component" value="Chromosome"/>
</dbReference>
<proteinExistence type="inferred from homology"/>
<dbReference type="PANTHER" id="PTHR30061">
    <property type="entry name" value="MALTOSE-BINDING PERIPLASMIC PROTEIN"/>
    <property type="match status" value="1"/>
</dbReference>
<dbReference type="RefSeq" id="WP_127886668.1">
    <property type="nucleotide sequence ID" value="NZ_CP028137.1"/>
</dbReference>
<protein>
    <submittedName>
        <fullName evidence="5">Sugar ABC transporter substrate-binding protein</fullName>
    </submittedName>
</protein>
<evidence type="ECO:0000256" key="1">
    <source>
        <dbReference type="ARBA" id="ARBA00008520"/>
    </source>
</evidence>
<name>A0A3T0SZI9_9MICO</name>
<evidence type="ECO:0000256" key="3">
    <source>
        <dbReference type="ARBA" id="ARBA00022729"/>
    </source>
</evidence>
<evidence type="ECO:0000313" key="5">
    <source>
        <dbReference type="EMBL" id="AZZ51773.1"/>
    </source>
</evidence>
<keyword evidence="3 4" id="KW-0732">Signal</keyword>
<dbReference type="EMBL" id="CP028137">
    <property type="protein sequence ID" value="AZZ51773.1"/>
    <property type="molecule type" value="Genomic_DNA"/>
</dbReference>
<dbReference type="GO" id="GO:0015768">
    <property type="term" value="P:maltose transport"/>
    <property type="evidence" value="ECO:0007669"/>
    <property type="project" value="TreeGrafter"/>
</dbReference>
<sequence length="425" mass="44361">MNRPTRFTVGGATVLAATLALSACGAASGSTGSGEASELTMWARSSTQDYTEALVDAYNESHDTQIELTIVASESFQQKVGAAAGAGSLPDILASDVVYAPNYAKQSVYLDITDRIAELPYADDLVKAHVDASTFDGESYAVPHKVDSSFIFYNKDLFAKAGLDPENPPTTYDGIYDAAKAITALGDDTYGAYFPGSCAGCNAYTSFGVAKAADEVPFSDDGATADIDSDALADWFGLYQRLYADGLVAPGASTGDSTTQQEPFLQGKAGIWPNGSYSIPSVNETVDFDWGYMPLATADGSGTGTFVGGDVIGISGTSKNADASWDFIQWTLEEDQQVDIVAKSGNLPVRVDLAENEYTAADPRLVAITAGLANGYTPSTLAYGEAINSPNGPWLTAMRGVVFNGESGALADGQSAIQSLLDGAY</sequence>